<dbReference type="Gene3D" id="2.40.100.10">
    <property type="entry name" value="Cyclophilin-like"/>
    <property type="match status" value="1"/>
</dbReference>
<keyword evidence="1" id="KW-0547">Nucleotide-binding</keyword>
<dbReference type="SUPFAM" id="SSF50891">
    <property type="entry name" value="Cyclophilin-like"/>
    <property type="match status" value="1"/>
</dbReference>
<dbReference type="SMART" id="SM00797">
    <property type="entry name" value="AHS2"/>
    <property type="match status" value="1"/>
</dbReference>
<proteinExistence type="predicted"/>
<dbReference type="PANTHER" id="PTHR43309">
    <property type="entry name" value="5-OXOPROLINASE SUBUNIT C"/>
    <property type="match status" value="1"/>
</dbReference>
<keyword evidence="3" id="KW-0067">ATP-binding</keyword>
<evidence type="ECO:0000256" key="3">
    <source>
        <dbReference type="ARBA" id="ARBA00022840"/>
    </source>
</evidence>
<dbReference type="RefSeq" id="WP_105042964.1">
    <property type="nucleotide sequence ID" value="NZ_MQWA01000001.1"/>
</dbReference>
<dbReference type="EMBL" id="MQWA01000001">
    <property type="protein sequence ID" value="PQJ28462.1"/>
    <property type="molecule type" value="Genomic_DNA"/>
</dbReference>
<organism evidence="5 6">
    <name type="scientific">Rubritalea profundi</name>
    <dbReference type="NCBI Taxonomy" id="1658618"/>
    <lineage>
        <taxon>Bacteria</taxon>
        <taxon>Pseudomonadati</taxon>
        <taxon>Verrucomicrobiota</taxon>
        <taxon>Verrucomicrobiia</taxon>
        <taxon>Verrucomicrobiales</taxon>
        <taxon>Rubritaleaceae</taxon>
        <taxon>Rubritalea</taxon>
    </lineage>
</organism>
<dbReference type="InterPro" id="IPR052708">
    <property type="entry name" value="PxpC"/>
</dbReference>
<name>A0A2S7U277_9BACT</name>
<keyword evidence="2" id="KW-0378">Hydrolase</keyword>
<protein>
    <recommendedName>
        <fullName evidence="4">Carboxyltransferase domain-containing protein</fullName>
    </recommendedName>
</protein>
<evidence type="ECO:0000256" key="2">
    <source>
        <dbReference type="ARBA" id="ARBA00022801"/>
    </source>
</evidence>
<dbReference type="OrthoDB" id="9782422at2"/>
<gene>
    <name evidence="5" type="ORF">BSZ32_08020</name>
</gene>
<sequence length="286" mass="30897">MTASSAKVTQLGAGISYQDLGRTGWLNYGVAPAGVIDPFAASAANALVHNLASDTVLELMLGGAEIEILRGCWLAHVGGHQCKQLPSWSGRYVYAGETLRFTPSAKGVWSYLAIAGGWDAGKVFGSTSRHDRSDLGDLIQQDSPLHAHLAQPSPQHLIVRRTPAAAQRDYTQPPNLRLYPGPHTQLFTDAQMQRITQQTWTVSSRSDRTGYRLLSDVSSQLAHQHSIHSTPTLVGSLQLPPSGEPIITLNDGPTVGGYPIIGRVAAEGLSWLVQQHAQRPLSFIWV</sequence>
<dbReference type="GO" id="GO:0016787">
    <property type="term" value="F:hydrolase activity"/>
    <property type="evidence" value="ECO:0007669"/>
    <property type="project" value="UniProtKB-KW"/>
</dbReference>
<dbReference type="GO" id="GO:0005524">
    <property type="term" value="F:ATP binding"/>
    <property type="evidence" value="ECO:0007669"/>
    <property type="project" value="UniProtKB-KW"/>
</dbReference>
<dbReference type="InterPro" id="IPR003778">
    <property type="entry name" value="CT_A_B"/>
</dbReference>
<dbReference type="AlphaFoldDB" id="A0A2S7U277"/>
<feature type="domain" description="Carboxyltransferase" evidence="4">
    <location>
        <begin position="27"/>
        <end position="283"/>
    </location>
</feature>
<dbReference type="Proteomes" id="UP000239907">
    <property type="component" value="Unassembled WGS sequence"/>
</dbReference>
<evidence type="ECO:0000256" key="1">
    <source>
        <dbReference type="ARBA" id="ARBA00022741"/>
    </source>
</evidence>
<comment type="caution">
    <text evidence="5">The sequence shown here is derived from an EMBL/GenBank/DDBJ whole genome shotgun (WGS) entry which is preliminary data.</text>
</comment>
<dbReference type="Pfam" id="PF02626">
    <property type="entry name" value="CT_A_B"/>
    <property type="match status" value="1"/>
</dbReference>
<keyword evidence="6" id="KW-1185">Reference proteome</keyword>
<evidence type="ECO:0000313" key="6">
    <source>
        <dbReference type="Proteomes" id="UP000239907"/>
    </source>
</evidence>
<dbReference type="InterPro" id="IPR029000">
    <property type="entry name" value="Cyclophilin-like_dom_sf"/>
</dbReference>
<dbReference type="PANTHER" id="PTHR43309:SF4">
    <property type="entry name" value="CARBOXYLTRANSFERASE DOMAIN-CONTAINING PROTEIN"/>
    <property type="match status" value="1"/>
</dbReference>
<evidence type="ECO:0000313" key="5">
    <source>
        <dbReference type="EMBL" id="PQJ28462.1"/>
    </source>
</evidence>
<reference evidence="5 6" key="1">
    <citation type="submission" date="2016-12" db="EMBL/GenBank/DDBJ databases">
        <title>Study of bacterial adaptation to deep sea.</title>
        <authorList>
            <person name="Song J."/>
            <person name="Yoshizawa S."/>
            <person name="Kogure K."/>
        </authorList>
    </citation>
    <scope>NUCLEOTIDE SEQUENCE [LARGE SCALE GENOMIC DNA]</scope>
    <source>
        <strain evidence="5 6">SAORIC-165</strain>
    </source>
</reference>
<accession>A0A2S7U277</accession>
<evidence type="ECO:0000259" key="4">
    <source>
        <dbReference type="SMART" id="SM00797"/>
    </source>
</evidence>